<proteinExistence type="predicted"/>
<accession>A0ABZ2J3E9</accession>
<gene>
    <name evidence="1" type="ORF">V8247_06120</name>
</gene>
<dbReference type="EMBL" id="CP146612">
    <property type="protein sequence ID" value="WWX24838.1"/>
    <property type="molecule type" value="Genomic_DNA"/>
</dbReference>
<reference evidence="1 2" key="1">
    <citation type="submission" date="2024-03" db="EMBL/GenBank/DDBJ databases">
        <title>A Dehalogenimonas Isolated from Estuarine Sediments Dihaloeliminates Chlorinated Alkanes.</title>
        <authorList>
            <person name="Yang Y."/>
            <person name="Wang H."/>
        </authorList>
    </citation>
    <scope>NUCLEOTIDE SEQUENCE [LARGE SCALE GENOMIC DNA]</scope>
    <source>
        <strain evidence="1 2">W</strain>
    </source>
</reference>
<keyword evidence="2" id="KW-1185">Reference proteome</keyword>
<name>A0ABZ2J3E9_9CHLR</name>
<dbReference type="InterPro" id="IPR003772">
    <property type="entry name" value="YceD"/>
</dbReference>
<evidence type="ECO:0000313" key="1">
    <source>
        <dbReference type="EMBL" id="WWX24838.1"/>
    </source>
</evidence>
<protein>
    <submittedName>
        <fullName evidence="1">DUF177 domain-containing protein</fullName>
    </submittedName>
</protein>
<dbReference type="Pfam" id="PF02620">
    <property type="entry name" value="YceD"/>
    <property type="match status" value="1"/>
</dbReference>
<sequence>MLEFNVAQLEKSPIGTTREYELDDRMDYDGQTTRVTGRVLLTRTNRSILVKADLAATVPQECCRCLSPFEGRVSFTINEEFFPLMDVTSGLPLAPDEEGGDFIIDGHHVLDLTEAVRQYLILSQPMKPLCRPDCQGILPGPA</sequence>
<dbReference type="Proteomes" id="UP001375370">
    <property type="component" value="Chromosome"/>
</dbReference>
<dbReference type="RefSeq" id="WP_338736959.1">
    <property type="nucleotide sequence ID" value="NZ_CP146612.1"/>
</dbReference>
<organism evidence="1 2">
    <name type="scientific">Candidatus Dehalogenimonas loeffleri</name>
    <dbReference type="NCBI Taxonomy" id="3127115"/>
    <lineage>
        <taxon>Bacteria</taxon>
        <taxon>Bacillati</taxon>
        <taxon>Chloroflexota</taxon>
        <taxon>Dehalococcoidia</taxon>
        <taxon>Dehalococcoidales</taxon>
        <taxon>Dehalococcoidaceae</taxon>
        <taxon>Dehalogenimonas</taxon>
    </lineage>
</organism>
<evidence type="ECO:0000313" key="2">
    <source>
        <dbReference type="Proteomes" id="UP001375370"/>
    </source>
</evidence>